<dbReference type="SUPFAM" id="SSF54211">
    <property type="entry name" value="Ribosomal protein S5 domain 2-like"/>
    <property type="match status" value="1"/>
</dbReference>
<feature type="region of interest" description="Disordered" evidence="5">
    <location>
        <begin position="1162"/>
        <end position="1188"/>
    </location>
</feature>
<dbReference type="InterPro" id="IPR036345">
    <property type="entry name" value="ExoRNase_PH_dom2_sf"/>
</dbReference>
<dbReference type="InterPro" id="IPR015943">
    <property type="entry name" value="WD40/YVTN_repeat-like_dom_sf"/>
</dbReference>
<protein>
    <submittedName>
        <fullName evidence="7">Raptor-like protein</fullName>
    </submittedName>
</protein>
<dbReference type="Pfam" id="PF01138">
    <property type="entry name" value="RNase_PH"/>
    <property type="match status" value="1"/>
</dbReference>
<keyword evidence="2 4" id="KW-0853">WD repeat</keyword>
<dbReference type="GO" id="GO:0005737">
    <property type="term" value="C:cytoplasm"/>
    <property type="evidence" value="ECO:0007669"/>
    <property type="project" value="TreeGrafter"/>
</dbReference>
<dbReference type="Pfam" id="PF14538">
    <property type="entry name" value="Raptor_N"/>
    <property type="match status" value="1"/>
</dbReference>
<sequence>MSVMNIINKISEGERLFIINGVDLNIRSDGRSCDDHRMVMIEQNVIETCSGSAHARSGNTDVLVGIKLELEEIVNSNDGDDDDKHQAQNGTKGRVQVFADISAIASPAFEGRKGEDITCQIEALFSEFLPDFIDLEKLIIVPNRSYFVLHIDIVILECSSLSSLIDITSIAIKTALNDVRIPKINILSIDQNEFTVSEDEFESIPLDASRVPLVTSYTKIGSKFVVDATWEEEQASVGTISVAFVPPDQIILMKKIRHGSISTDSLPLLFERATKFGLELSRKFEAKIHQYKLTISSDSSGSCIHNQFGDDYRDVFIDPRHLDEIKGHDDHINQNWRSKERMKTVSVGIVLCLNIGIDPPDIIKPIPHAVLQSWTDPFASAASKASDTIANNLMKQYERLNSRPRYKHLIDPTIEDVKKLCTSLRKNSKEERVLFHYNGHGVPKPTLNGEIWVFNRNYTQYIPLSLYDLQQWMGSPSIYVFDCSNAGIILEIFQQSAIQHQKEYEMNINSGAFLTTKDVDLVNGSMRPPPVPNYQNCILLAACSKGEILQLHPDLPADVFTSCLTTPIKTYLLWFLKKNGRKLTPEYTLDFIDKIPGQTNDRKSILGELHWIFTAVTDTIAWNTLPREQFQRLFRQDSLVASLFRNFLLAQRILRCYDCTPVSNPYIKSTHSHPMWEAWDFAVDHCLSQLFKNEEIKTNPQIYVPSPFFAEQLTAFQVWLKLDSHLRTMPEKLPIVLQVLLSQAHRCRALDLLGNFLNLGSWAVNLALSVGIYPYVLKLLQTSARELRPFLVFIWAKILAIDESSQNELIRDKTHRYFMVVLTDSNISINHQVMSAFILSVMIRHNPNGQRVVIQNNSDCQFGSIIDIALNLLMDDTYDHPNLKKWLIICLGNVWENNEDNRWLATRNAVHEQLYSSLNHSVPEVRASTVFALGTFINSITQRNEHANEIDRNIVSILLQKVYYDSSPLVRKELLVALHWFILIFENNFLPIFRKKAFEDHIARQHDPNKFSVKDAIFDSSIHQSMLSVNHNNNSVNIPISFTAADFIINLKGDPGFNVRQMSRERISQKLLTVPENTNSDAKLNKINEFTNSLITQITPPNSVQMKHSHSFSSPLNASTQSLTSIFDRVWHVIELYRMDPYPEVASLASIIYNDISSKAFTSKDNCSDSSEPSSPTNRSKYLSNESPLTNSMEYVEKPLSMNNEQMKHHSGRVSVSGLTSPYLPHSSNHALFINQYTMKRKIFGKDPSLLNEKKDHRYAPSTNGLCDNNNIPANSSKESISPQNNSISEYQACRKPLITTAFVDWCTKQFSQPCSPAGICCCANTELNYHDEISEWRMNIIQNYYCQAKTKLLHDDLVTTNKPRKETKKMMAHLMKFHPFEKYLVTADDHNFSLWNYSNSNAPVVAADYYDVQTFKNDQLSSAKITDLHIINTHGRALLLVATDDSAIRVWRNLFPLTFSEVSMKEYESSSSDGHRLSVPKLSSAFFMFEDLPLRTESRKRFVMAYDDQKQRIIAGGDNKTIRIWDANHESKIRDIVTGSDVVTSIQTAADSNHFISVGCEDGAVRVFDDRVMSNDGRVLSFTSKMTPVINAKFQTHSDSINMVSGHANGDICWYDKRITTKAVRIECTKKPITSMVFHDLTDVFACAFDYENSEIQYFSWDTFKGLTLKTRNRYVQNISFHPLKAKIAIATSDSTVTIYKSSLRTPFIYNLL</sequence>
<dbReference type="InterPro" id="IPR011989">
    <property type="entry name" value="ARM-like"/>
</dbReference>
<dbReference type="PANTHER" id="PTHR12848">
    <property type="entry name" value="REGULATORY-ASSOCIATED PROTEIN OF MTOR"/>
    <property type="match status" value="1"/>
</dbReference>
<dbReference type="Proteomes" id="UP000828236">
    <property type="component" value="Unassembled WGS sequence"/>
</dbReference>
<name>A0A9D4P2I0_DERFA</name>
<dbReference type="SMART" id="SM01302">
    <property type="entry name" value="Raptor_N"/>
    <property type="match status" value="1"/>
</dbReference>
<dbReference type="InterPro" id="IPR016024">
    <property type="entry name" value="ARM-type_fold"/>
</dbReference>
<keyword evidence="3" id="KW-0677">Repeat</keyword>
<dbReference type="PROSITE" id="PS50082">
    <property type="entry name" value="WD_REPEATS_2"/>
    <property type="match status" value="1"/>
</dbReference>
<dbReference type="GO" id="GO:0030307">
    <property type="term" value="P:positive regulation of cell growth"/>
    <property type="evidence" value="ECO:0007669"/>
    <property type="project" value="TreeGrafter"/>
</dbReference>
<dbReference type="InterPro" id="IPR001247">
    <property type="entry name" value="ExoRNase_PH_dom1"/>
</dbReference>
<dbReference type="SUPFAM" id="SSF55666">
    <property type="entry name" value="Ribonuclease PH domain 2-like"/>
    <property type="match status" value="1"/>
</dbReference>
<evidence type="ECO:0000256" key="1">
    <source>
        <dbReference type="ARBA" id="ARBA00009257"/>
    </source>
</evidence>
<feature type="repeat" description="WD" evidence="4">
    <location>
        <begin position="1495"/>
        <end position="1536"/>
    </location>
</feature>
<dbReference type="Gene3D" id="2.130.10.10">
    <property type="entry name" value="YVTN repeat-like/Quinoprotein amine dehydrogenase"/>
    <property type="match status" value="2"/>
</dbReference>
<feature type="domain" description="Raptor N-terminal CASPase-like" evidence="6">
    <location>
        <begin position="341"/>
        <end position="494"/>
    </location>
</feature>
<dbReference type="Gene3D" id="3.30.230.70">
    <property type="entry name" value="GHMP Kinase, N-terminal domain"/>
    <property type="match status" value="1"/>
</dbReference>
<dbReference type="GO" id="GO:0009267">
    <property type="term" value="P:cellular response to starvation"/>
    <property type="evidence" value="ECO:0007669"/>
    <property type="project" value="TreeGrafter"/>
</dbReference>
<dbReference type="CDD" id="cd11367">
    <property type="entry name" value="RNase_PH_RRP42"/>
    <property type="match status" value="1"/>
</dbReference>
<dbReference type="InterPro" id="IPR036322">
    <property type="entry name" value="WD40_repeat_dom_sf"/>
</dbReference>
<comment type="similarity">
    <text evidence="1">Belongs to the WD repeat RAPTOR family.</text>
</comment>
<dbReference type="InterPro" id="IPR004083">
    <property type="entry name" value="Raptor"/>
</dbReference>
<dbReference type="SUPFAM" id="SSF50978">
    <property type="entry name" value="WD40 repeat-like"/>
    <property type="match status" value="1"/>
</dbReference>
<gene>
    <name evidence="7" type="ORF">HUG17_5907</name>
</gene>
<evidence type="ECO:0000256" key="3">
    <source>
        <dbReference type="ARBA" id="ARBA00022737"/>
    </source>
</evidence>
<reference evidence="7" key="2">
    <citation type="journal article" date="2021" name="World Allergy Organ. J.">
        <title>Chromosome-level assembly of Dermatophagoides farinae genome and transcriptome reveals two novel allergens Der f 37 and Der f 39.</title>
        <authorList>
            <person name="Chen J."/>
            <person name="Cai Z."/>
            <person name="Fan D."/>
            <person name="Hu J."/>
            <person name="Hou Y."/>
            <person name="He Y."/>
            <person name="Zhang Z."/>
            <person name="Zhao Z."/>
            <person name="Gao P."/>
            <person name="Hu W."/>
            <person name="Sun J."/>
            <person name="Li J."/>
            <person name="Ji K."/>
        </authorList>
    </citation>
    <scope>NUCLEOTIDE SEQUENCE</scope>
    <source>
        <strain evidence="7">JKM2019</strain>
    </source>
</reference>
<evidence type="ECO:0000259" key="6">
    <source>
        <dbReference type="SMART" id="SM01302"/>
    </source>
</evidence>
<evidence type="ECO:0000256" key="2">
    <source>
        <dbReference type="ARBA" id="ARBA00022574"/>
    </source>
</evidence>
<evidence type="ECO:0000256" key="5">
    <source>
        <dbReference type="SAM" id="MobiDB-lite"/>
    </source>
</evidence>
<dbReference type="GO" id="GO:0010506">
    <property type="term" value="P:regulation of autophagy"/>
    <property type="evidence" value="ECO:0007669"/>
    <property type="project" value="TreeGrafter"/>
</dbReference>
<dbReference type="EMBL" id="SDOV01000002">
    <property type="protein sequence ID" value="KAH7643545.1"/>
    <property type="molecule type" value="Genomic_DNA"/>
</dbReference>
<evidence type="ECO:0000313" key="7">
    <source>
        <dbReference type="EMBL" id="KAH7643545.1"/>
    </source>
</evidence>
<organism evidence="7">
    <name type="scientific">Dermatophagoides farinae</name>
    <name type="common">American house dust mite</name>
    <dbReference type="NCBI Taxonomy" id="6954"/>
    <lineage>
        <taxon>Eukaryota</taxon>
        <taxon>Metazoa</taxon>
        <taxon>Ecdysozoa</taxon>
        <taxon>Arthropoda</taxon>
        <taxon>Chelicerata</taxon>
        <taxon>Arachnida</taxon>
        <taxon>Acari</taxon>
        <taxon>Acariformes</taxon>
        <taxon>Sarcoptiformes</taxon>
        <taxon>Astigmata</taxon>
        <taxon>Psoroptidia</taxon>
        <taxon>Analgoidea</taxon>
        <taxon>Pyroglyphidae</taxon>
        <taxon>Dermatophagoidinae</taxon>
        <taxon>Dermatophagoides</taxon>
    </lineage>
</organism>
<dbReference type="InterPro" id="IPR001680">
    <property type="entry name" value="WD40_rpt"/>
</dbReference>
<dbReference type="GO" id="GO:0030674">
    <property type="term" value="F:protein-macromolecule adaptor activity"/>
    <property type="evidence" value="ECO:0007669"/>
    <property type="project" value="TreeGrafter"/>
</dbReference>
<dbReference type="GO" id="GO:0038202">
    <property type="term" value="P:TORC1 signaling"/>
    <property type="evidence" value="ECO:0007669"/>
    <property type="project" value="TreeGrafter"/>
</dbReference>
<dbReference type="Gene3D" id="1.25.10.10">
    <property type="entry name" value="Leucine-rich Repeat Variant"/>
    <property type="match status" value="1"/>
</dbReference>
<dbReference type="InterPro" id="IPR027408">
    <property type="entry name" value="PNPase/RNase_PH_dom_sf"/>
</dbReference>
<accession>A0A9D4P2I0</accession>
<reference evidence="7" key="1">
    <citation type="submission" date="2020-06" db="EMBL/GenBank/DDBJ databases">
        <authorList>
            <person name="Ji K."/>
            <person name="Li J."/>
        </authorList>
    </citation>
    <scope>NUCLEOTIDE SEQUENCE</scope>
    <source>
        <strain evidence="7">JKM2019</strain>
        <tissue evidence="7">Whole body</tissue>
    </source>
</reference>
<dbReference type="GO" id="GO:0031931">
    <property type="term" value="C:TORC1 complex"/>
    <property type="evidence" value="ECO:0007669"/>
    <property type="project" value="InterPro"/>
</dbReference>
<dbReference type="GO" id="GO:0071230">
    <property type="term" value="P:cellular response to amino acid stimulus"/>
    <property type="evidence" value="ECO:0007669"/>
    <property type="project" value="TreeGrafter"/>
</dbReference>
<dbReference type="PRINTS" id="PR01547">
    <property type="entry name" value="YEAST176DUF"/>
</dbReference>
<dbReference type="PANTHER" id="PTHR12848:SF16">
    <property type="entry name" value="REGULATORY-ASSOCIATED PROTEIN OF MTOR"/>
    <property type="match status" value="1"/>
</dbReference>
<dbReference type="InterPro" id="IPR020568">
    <property type="entry name" value="Ribosomal_Su5_D2-typ_SF"/>
</dbReference>
<evidence type="ECO:0000256" key="4">
    <source>
        <dbReference type="PROSITE-ProRule" id="PRU00221"/>
    </source>
</evidence>
<dbReference type="SMART" id="SM00320">
    <property type="entry name" value="WD40"/>
    <property type="match status" value="5"/>
</dbReference>
<comment type="caution">
    <text evidence="7">The sequence shown here is derived from an EMBL/GenBank/DDBJ whole genome shotgun (WGS) entry which is preliminary data.</text>
</comment>
<dbReference type="SUPFAM" id="SSF48371">
    <property type="entry name" value="ARM repeat"/>
    <property type="match status" value="1"/>
</dbReference>
<proteinExistence type="inferred from homology"/>
<dbReference type="InterPro" id="IPR029347">
    <property type="entry name" value="Raptor_N"/>
</dbReference>